<dbReference type="InterPro" id="IPR037185">
    <property type="entry name" value="EmrE-like"/>
</dbReference>
<feature type="transmembrane region" description="Helical" evidence="1">
    <location>
        <begin position="100"/>
        <end position="119"/>
    </location>
</feature>
<dbReference type="RefSeq" id="WP_128443465.1">
    <property type="nucleotide sequence ID" value="NZ_SBIP01000003.1"/>
</dbReference>
<keyword evidence="1" id="KW-1133">Transmembrane helix</keyword>
<evidence type="ECO:0000313" key="4">
    <source>
        <dbReference type="Proteomes" id="UP000287687"/>
    </source>
</evidence>
<feature type="transmembrane region" description="Helical" evidence="1">
    <location>
        <begin position="38"/>
        <end position="58"/>
    </location>
</feature>
<protein>
    <submittedName>
        <fullName evidence="3">DMT family transporter</fullName>
    </submittedName>
</protein>
<dbReference type="InterPro" id="IPR000620">
    <property type="entry name" value="EamA_dom"/>
</dbReference>
<dbReference type="SUPFAM" id="SSF103481">
    <property type="entry name" value="Multidrug resistance efflux transporter EmrE"/>
    <property type="match status" value="2"/>
</dbReference>
<feature type="transmembrane region" description="Helical" evidence="1">
    <location>
        <begin position="70"/>
        <end position="94"/>
    </location>
</feature>
<comment type="caution">
    <text evidence="3">The sequence shown here is derived from an EMBL/GenBank/DDBJ whole genome shotgun (WGS) entry which is preliminary data.</text>
</comment>
<feature type="domain" description="EamA" evidence="2">
    <location>
        <begin position="10"/>
        <end position="142"/>
    </location>
</feature>
<feature type="transmembrane region" description="Helical" evidence="1">
    <location>
        <begin position="208"/>
        <end position="228"/>
    </location>
</feature>
<keyword evidence="1" id="KW-0812">Transmembrane</keyword>
<gene>
    <name evidence="3" type="ORF">EPK99_12720</name>
</gene>
<keyword evidence="4" id="KW-1185">Reference proteome</keyword>
<reference evidence="3 4" key="1">
    <citation type="submission" date="2019-01" db="EMBL/GenBank/DDBJ databases">
        <title>The draft genome of Rhizobium sp. 24NR.</title>
        <authorList>
            <person name="Liu L."/>
            <person name="Liang L."/>
            <person name="Shi S."/>
            <person name="Xu L."/>
            <person name="Wang X."/>
            <person name="Li L."/>
            <person name="Zhang X."/>
        </authorList>
    </citation>
    <scope>NUCLEOTIDE SEQUENCE [LARGE SCALE GENOMIC DNA]</scope>
    <source>
        <strain evidence="3 4">24NR</strain>
    </source>
</reference>
<evidence type="ECO:0000259" key="2">
    <source>
        <dbReference type="Pfam" id="PF00892"/>
    </source>
</evidence>
<feature type="transmembrane region" description="Helical" evidence="1">
    <location>
        <begin position="151"/>
        <end position="170"/>
    </location>
</feature>
<dbReference type="PANTHER" id="PTHR22911:SF135">
    <property type="entry name" value="BLR4310 PROTEIN"/>
    <property type="match status" value="1"/>
</dbReference>
<proteinExistence type="predicted"/>
<name>A0A3S4ULP2_9HYPH</name>
<dbReference type="Proteomes" id="UP000287687">
    <property type="component" value="Unassembled WGS sequence"/>
</dbReference>
<feature type="transmembrane region" description="Helical" evidence="1">
    <location>
        <begin position="264"/>
        <end position="282"/>
    </location>
</feature>
<keyword evidence="1" id="KW-0472">Membrane</keyword>
<evidence type="ECO:0000313" key="3">
    <source>
        <dbReference type="EMBL" id="RWX76547.1"/>
    </source>
</evidence>
<dbReference type="OrthoDB" id="8690132at2"/>
<dbReference type="AlphaFoldDB" id="A0A3S4ULP2"/>
<feature type="transmembrane region" description="Helical" evidence="1">
    <location>
        <begin position="126"/>
        <end position="145"/>
    </location>
</feature>
<organism evidence="3 4">
    <name type="scientific">Neorhizobium lilium</name>
    <dbReference type="NCBI Taxonomy" id="2503024"/>
    <lineage>
        <taxon>Bacteria</taxon>
        <taxon>Pseudomonadati</taxon>
        <taxon>Pseudomonadota</taxon>
        <taxon>Alphaproteobacteria</taxon>
        <taxon>Hyphomicrobiales</taxon>
        <taxon>Rhizobiaceae</taxon>
        <taxon>Rhizobium/Agrobacterium group</taxon>
        <taxon>Neorhizobium</taxon>
    </lineage>
</organism>
<sequence>MSSEKSQYRLGVIYVAMSALAWSLSGLFMRSISADLPTILFLRGLVSGTTTFLFFFYLEGRHGWSILRSIRGPTILATVLSSASMISGLGSIYYTSVADAMVIYATVPFVTAGLAFLLIREKASRSTLIASLVAFAGVAVMLTDVQAGGSLLGKGLAAIMTCTVAGLAVVMRQYRTVPMLPAMGLSAYLCSFCMVWFATPTAATGQDIVLIVAFGIVQNAFGLILYTFGARLIPAADASLLTALEVPLTPLWVWIFMAEIPPRATLIGGPIVLLALFGHIWIEVRRNREPLPVLGPAGS</sequence>
<evidence type="ECO:0000256" key="1">
    <source>
        <dbReference type="SAM" id="Phobius"/>
    </source>
</evidence>
<feature type="transmembrane region" description="Helical" evidence="1">
    <location>
        <begin position="182"/>
        <end position="202"/>
    </location>
</feature>
<feature type="transmembrane region" description="Helical" evidence="1">
    <location>
        <begin position="12"/>
        <end position="32"/>
    </location>
</feature>
<accession>A0A3S4ULP2</accession>
<feature type="transmembrane region" description="Helical" evidence="1">
    <location>
        <begin position="240"/>
        <end position="258"/>
    </location>
</feature>
<dbReference type="EMBL" id="SBIP01000003">
    <property type="protein sequence ID" value="RWX76547.1"/>
    <property type="molecule type" value="Genomic_DNA"/>
</dbReference>
<dbReference type="PANTHER" id="PTHR22911">
    <property type="entry name" value="ACYL-MALONYL CONDENSING ENZYME-RELATED"/>
    <property type="match status" value="1"/>
</dbReference>
<dbReference type="GO" id="GO:0016020">
    <property type="term" value="C:membrane"/>
    <property type="evidence" value="ECO:0007669"/>
    <property type="project" value="InterPro"/>
</dbReference>
<dbReference type="Pfam" id="PF00892">
    <property type="entry name" value="EamA"/>
    <property type="match status" value="1"/>
</dbReference>